<feature type="compositionally biased region" description="Basic residues" evidence="1">
    <location>
        <begin position="133"/>
        <end position="148"/>
    </location>
</feature>
<protein>
    <recommendedName>
        <fullName evidence="4">SRP9 domain-containing protein</fullName>
    </recommendedName>
</protein>
<dbReference type="AlphaFoldDB" id="A0AAD5QB67"/>
<sequence>MAPKKPSKQQWEAFEERAKVAFVENPHGTRLLIKTSARPSGPRVTARVTTHRRTASELTHYTSVFETAPPASTSTALSRVVRLLRFAMQEVLGPMKAAQTTTLLSPRPLQAGDDGSAVHAKAQRATVTNENKQKKKKKKQKKAGAKGD</sequence>
<name>A0AAD5QB67_PYTIN</name>
<proteinExistence type="predicted"/>
<dbReference type="EMBL" id="JAKCXM010000001">
    <property type="protein sequence ID" value="KAJ0410246.1"/>
    <property type="molecule type" value="Genomic_DNA"/>
</dbReference>
<evidence type="ECO:0008006" key="4">
    <source>
        <dbReference type="Google" id="ProtNLM"/>
    </source>
</evidence>
<comment type="caution">
    <text evidence="2">The sequence shown here is derived from an EMBL/GenBank/DDBJ whole genome shotgun (WGS) entry which is preliminary data.</text>
</comment>
<evidence type="ECO:0000313" key="3">
    <source>
        <dbReference type="Proteomes" id="UP001209570"/>
    </source>
</evidence>
<dbReference type="Proteomes" id="UP001209570">
    <property type="component" value="Unassembled WGS sequence"/>
</dbReference>
<keyword evidence="3" id="KW-1185">Reference proteome</keyword>
<accession>A0AAD5QB67</accession>
<evidence type="ECO:0000256" key="1">
    <source>
        <dbReference type="SAM" id="MobiDB-lite"/>
    </source>
</evidence>
<evidence type="ECO:0000313" key="2">
    <source>
        <dbReference type="EMBL" id="KAJ0410246.1"/>
    </source>
</evidence>
<organism evidence="2 3">
    <name type="scientific">Pythium insidiosum</name>
    <name type="common">Pythiosis disease agent</name>
    <dbReference type="NCBI Taxonomy" id="114742"/>
    <lineage>
        <taxon>Eukaryota</taxon>
        <taxon>Sar</taxon>
        <taxon>Stramenopiles</taxon>
        <taxon>Oomycota</taxon>
        <taxon>Peronosporomycetes</taxon>
        <taxon>Pythiales</taxon>
        <taxon>Pythiaceae</taxon>
        <taxon>Pythium</taxon>
    </lineage>
</organism>
<feature type="region of interest" description="Disordered" evidence="1">
    <location>
        <begin position="99"/>
        <end position="148"/>
    </location>
</feature>
<gene>
    <name evidence="2" type="ORF">P43SY_002578</name>
</gene>
<reference evidence="2" key="1">
    <citation type="submission" date="2021-12" db="EMBL/GenBank/DDBJ databases">
        <title>Prjna785345.</title>
        <authorList>
            <person name="Rujirawat T."/>
            <person name="Krajaejun T."/>
        </authorList>
    </citation>
    <scope>NUCLEOTIDE SEQUENCE</scope>
    <source>
        <strain evidence="2">Pi057C3</strain>
    </source>
</reference>